<dbReference type="RefSeq" id="WP_087914942.1">
    <property type="nucleotide sequence ID" value="NZ_CP021780.1"/>
</dbReference>
<dbReference type="OrthoDB" id="2679985at2"/>
<dbReference type="AlphaFoldDB" id="A0A2Z2K4R4"/>
<proteinExistence type="predicted"/>
<evidence type="ECO:0000313" key="1">
    <source>
        <dbReference type="EMBL" id="ASA20926.1"/>
    </source>
</evidence>
<sequence>MGKWNELTRINRTRKDHKCAATGRTIPSGSSCWNYRGEYEGEFQNWHMCDEAKEFMDAHPSLFNDPDGYECAYVGEMLDEAKRGGNWPKGIVPTAILSVAEAAGLAVLNL</sequence>
<accession>A0A2Z2K4R4</accession>
<organism evidence="1 2">
    <name type="scientific">Paenibacillus donghaensis</name>
    <dbReference type="NCBI Taxonomy" id="414771"/>
    <lineage>
        <taxon>Bacteria</taxon>
        <taxon>Bacillati</taxon>
        <taxon>Bacillota</taxon>
        <taxon>Bacilli</taxon>
        <taxon>Bacillales</taxon>
        <taxon>Paenibacillaceae</taxon>
        <taxon>Paenibacillus</taxon>
    </lineage>
</organism>
<reference evidence="1 2" key="1">
    <citation type="submission" date="2017-06" db="EMBL/GenBank/DDBJ databases">
        <title>Complete genome sequence of Paenibacillus donghaensis KCTC 13049T isolated from East Sea sediment, South Korea.</title>
        <authorList>
            <person name="Jung B.K."/>
            <person name="Hong S.-J."/>
            <person name="Shin J.-H."/>
        </authorList>
    </citation>
    <scope>NUCLEOTIDE SEQUENCE [LARGE SCALE GENOMIC DNA]</scope>
    <source>
        <strain evidence="1 2">KCTC 13049</strain>
    </source>
</reference>
<dbReference type="Proteomes" id="UP000249890">
    <property type="component" value="Chromosome"/>
</dbReference>
<protein>
    <submittedName>
        <fullName evidence="1">Uncharacterized protein</fullName>
    </submittedName>
</protein>
<dbReference type="EMBL" id="CP021780">
    <property type="protein sequence ID" value="ASA20926.1"/>
    <property type="molecule type" value="Genomic_DNA"/>
</dbReference>
<dbReference type="KEGG" id="pdh:B9T62_09100"/>
<keyword evidence="2" id="KW-1185">Reference proteome</keyword>
<name>A0A2Z2K4R4_9BACL</name>
<evidence type="ECO:0000313" key="2">
    <source>
        <dbReference type="Proteomes" id="UP000249890"/>
    </source>
</evidence>
<gene>
    <name evidence="1" type="ORF">B9T62_09100</name>
</gene>